<organism evidence="2">
    <name type="scientific">Caenorhabditis brenneri</name>
    <name type="common">Nematode worm</name>
    <dbReference type="NCBI Taxonomy" id="135651"/>
    <lineage>
        <taxon>Eukaryota</taxon>
        <taxon>Metazoa</taxon>
        <taxon>Ecdysozoa</taxon>
        <taxon>Nematoda</taxon>
        <taxon>Chromadorea</taxon>
        <taxon>Rhabditida</taxon>
        <taxon>Rhabditina</taxon>
        <taxon>Rhabditomorpha</taxon>
        <taxon>Rhabditoidea</taxon>
        <taxon>Rhabditidae</taxon>
        <taxon>Peloderinae</taxon>
        <taxon>Caenorhabditis</taxon>
    </lineage>
</organism>
<dbReference type="HOGENOM" id="CLU_1230873_0_0_1"/>
<proteinExistence type="predicted"/>
<evidence type="ECO:0000313" key="2">
    <source>
        <dbReference type="Proteomes" id="UP000008068"/>
    </source>
</evidence>
<dbReference type="EMBL" id="GL380078">
    <property type="protein sequence ID" value="EGT45389.1"/>
    <property type="molecule type" value="Genomic_DNA"/>
</dbReference>
<dbReference type="InParanoid" id="G0P5A5"/>
<dbReference type="OrthoDB" id="416437at2759"/>
<accession>G0P5A5</accession>
<sequence>MLLLIRGEWVRFDKLILTSNFRQAEDQEYQNRLELWGKGIVEQEDVEFLRPKAIAKNLDIYDEIAKFYHEQNWTADDSCVVTTSEESVKEINNLIVRYKSSSGQLDQLDSWMVKAQPKEFGLATLIETHKDSVKIPVAVGGHVRITESVGSGRNRQRRGAIGKIESVLKIGVDISSLVLLFPNCENNIDTHSGSLYPANFYCAALRVTRAEGLFITNLLYDNLKK</sequence>
<gene>
    <name evidence="1" type="ORF">CAEBREN_18129</name>
</gene>
<dbReference type="AlphaFoldDB" id="G0P5A5"/>
<protein>
    <submittedName>
        <fullName evidence="1">Uncharacterized protein</fullName>
    </submittedName>
</protein>
<dbReference type="Proteomes" id="UP000008068">
    <property type="component" value="Unassembled WGS sequence"/>
</dbReference>
<keyword evidence="2" id="KW-1185">Reference proteome</keyword>
<name>G0P5A5_CAEBE</name>
<reference evidence="2" key="1">
    <citation type="submission" date="2011-07" db="EMBL/GenBank/DDBJ databases">
        <authorList>
            <consortium name="Caenorhabditis brenneri Sequencing and Analysis Consortium"/>
            <person name="Wilson R.K."/>
        </authorList>
    </citation>
    <scope>NUCLEOTIDE SEQUENCE [LARGE SCALE GENOMIC DNA]</scope>
    <source>
        <strain evidence="2">PB2801</strain>
    </source>
</reference>
<evidence type="ECO:0000313" key="1">
    <source>
        <dbReference type="EMBL" id="EGT45389.1"/>
    </source>
</evidence>